<sequence>MNTTEQQIVKLGPPVGKADAYLPLELMEQKTFELFCCELIKKRLKIEDGEIVDTMTIGISGQSQFGADIFTHRQHGNQDVYSLYEVKRCKKFTNSHYISTVRRFNEHREKWQVNINEFYIFLSEKASAK</sequence>
<evidence type="ECO:0000313" key="1">
    <source>
        <dbReference type="EMBL" id="ECX4363144.1"/>
    </source>
</evidence>
<feature type="non-terminal residue" evidence="1">
    <location>
        <position position="129"/>
    </location>
</feature>
<protein>
    <submittedName>
        <fullName evidence="1">Uncharacterized protein</fullName>
    </submittedName>
</protein>
<dbReference type="AlphaFoldDB" id="A0A618JTU8"/>
<accession>A0A618JTU8</accession>
<name>A0A618JTU8_SALER</name>
<comment type="caution">
    <text evidence="1">The sequence shown here is derived from an EMBL/GenBank/DDBJ whole genome shotgun (WGS) entry which is preliminary data.</text>
</comment>
<reference evidence="1" key="1">
    <citation type="submission" date="2019-09" db="EMBL/GenBank/DDBJ databases">
        <authorList>
            <consortium name="NARMS: The National Antimicrobial Resistance Monitoring System"/>
        </authorList>
    </citation>
    <scope>NUCLEOTIDE SEQUENCE</scope>
    <source>
        <strain evidence="1">FSIS11924368</strain>
    </source>
</reference>
<gene>
    <name evidence="1" type="ORF">F6H61_19055</name>
</gene>
<organism evidence="1">
    <name type="scientific">Salmonella enterica</name>
    <name type="common">Salmonella choleraesuis</name>
    <dbReference type="NCBI Taxonomy" id="28901"/>
    <lineage>
        <taxon>Bacteria</taxon>
        <taxon>Pseudomonadati</taxon>
        <taxon>Pseudomonadota</taxon>
        <taxon>Gammaproteobacteria</taxon>
        <taxon>Enterobacterales</taxon>
        <taxon>Enterobacteriaceae</taxon>
        <taxon>Salmonella</taxon>
    </lineage>
</organism>
<dbReference type="EMBL" id="AALAHZ010000031">
    <property type="protein sequence ID" value="ECX4363144.1"/>
    <property type="molecule type" value="Genomic_DNA"/>
</dbReference>
<proteinExistence type="predicted"/>